<evidence type="ECO:0000313" key="3">
    <source>
        <dbReference type="Proteomes" id="UP001149140"/>
    </source>
</evidence>
<proteinExistence type="predicted"/>
<dbReference type="PANTHER" id="PTHR22617">
    <property type="entry name" value="CHEMOTAXIS SENSOR HISTIDINE KINASE-RELATED"/>
    <property type="match status" value="1"/>
</dbReference>
<name>A0A9X3S4T3_9ACTN</name>
<dbReference type="Gene3D" id="2.40.50.180">
    <property type="entry name" value="CheA-289, Domain 4"/>
    <property type="match status" value="1"/>
</dbReference>
<dbReference type="SMART" id="SM00260">
    <property type="entry name" value="CheW"/>
    <property type="match status" value="1"/>
</dbReference>
<dbReference type="Pfam" id="PF01584">
    <property type="entry name" value="CheW"/>
    <property type="match status" value="1"/>
</dbReference>
<keyword evidence="3" id="KW-1185">Reference proteome</keyword>
<accession>A0A9X3S4T3</accession>
<dbReference type="InterPro" id="IPR036061">
    <property type="entry name" value="CheW-like_dom_sf"/>
</dbReference>
<reference evidence="2" key="1">
    <citation type="submission" date="2022-10" db="EMBL/GenBank/DDBJ databases">
        <title>The WGS of Solirubrobacter ginsenosidimutans DSM 21036.</title>
        <authorList>
            <person name="Jiang Z."/>
        </authorList>
    </citation>
    <scope>NUCLEOTIDE SEQUENCE</scope>
    <source>
        <strain evidence="2">DSM 21036</strain>
    </source>
</reference>
<dbReference type="EMBL" id="JAPDOD010000038">
    <property type="protein sequence ID" value="MDA0164822.1"/>
    <property type="molecule type" value="Genomic_DNA"/>
</dbReference>
<feature type="domain" description="CheW-like" evidence="1">
    <location>
        <begin position="53"/>
        <end position="177"/>
    </location>
</feature>
<organism evidence="2 3">
    <name type="scientific">Solirubrobacter ginsenosidimutans</name>
    <dbReference type="NCBI Taxonomy" id="490573"/>
    <lineage>
        <taxon>Bacteria</taxon>
        <taxon>Bacillati</taxon>
        <taxon>Actinomycetota</taxon>
        <taxon>Thermoleophilia</taxon>
        <taxon>Solirubrobacterales</taxon>
        <taxon>Solirubrobacteraceae</taxon>
        <taxon>Solirubrobacter</taxon>
    </lineage>
</organism>
<dbReference type="PANTHER" id="PTHR22617:SF23">
    <property type="entry name" value="CHEMOTAXIS PROTEIN CHEW"/>
    <property type="match status" value="1"/>
</dbReference>
<evidence type="ECO:0000259" key="1">
    <source>
        <dbReference type="PROSITE" id="PS50851"/>
    </source>
</evidence>
<dbReference type="PROSITE" id="PS50851">
    <property type="entry name" value="CHEW"/>
    <property type="match status" value="1"/>
</dbReference>
<protein>
    <submittedName>
        <fullName evidence="2">Chemotaxis protein CheW</fullName>
    </submittedName>
</protein>
<dbReference type="Proteomes" id="UP001149140">
    <property type="component" value="Unassembled WGS sequence"/>
</dbReference>
<dbReference type="GO" id="GO:0005829">
    <property type="term" value="C:cytosol"/>
    <property type="evidence" value="ECO:0007669"/>
    <property type="project" value="TreeGrafter"/>
</dbReference>
<comment type="caution">
    <text evidence="2">The sequence shown here is derived from an EMBL/GenBank/DDBJ whole genome shotgun (WGS) entry which is preliminary data.</text>
</comment>
<dbReference type="GO" id="GO:0006935">
    <property type="term" value="P:chemotaxis"/>
    <property type="evidence" value="ECO:0007669"/>
    <property type="project" value="InterPro"/>
</dbReference>
<dbReference type="AlphaFoldDB" id="A0A9X3S4T3"/>
<dbReference type="RefSeq" id="WP_270044073.1">
    <property type="nucleotide sequence ID" value="NZ_JAPDOD010000038.1"/>
</dbReference>
<dbReference type="SUPFAM" id="SSF50341">
    <property type="entry name" value="CheW-like"/>
    <property type="match status" value="1"/>
</dbReference>
<sequence length="177" mass="19282">MTQTFDWDLARERLAAARRALVETQTPEEERAVLAERARLLAIPPAADTGDAGRDYVRITLCGDRFALAAEHVLEATPLGSPTPVPGTPGFLLGVVNHRGRVLPVMDLRRQLVPHGDPSAELTQTVAVAVDGMTFGIAAETVEQTTRERVQDLDRDLVTVLDLEALAADPRLRIDDE</sequence>
<dbReference type="GO" id="GO:0007165">
    <property type="term" value="P:signal transduction"/>
    <property type="evidence" value="ECO:0007669"/>
    <property type="project" value="InterPro"/>
</dbReference>
<dbReference type="InterPro" id="IPR002545">
    <property type="entry name" value="CheW-lke_dom"/>
</dbReference>
<gene>
    <name evidence="2" type="ORF">OM076_31425</name>
</gene>
<evidence type="ECO:0000313" key="2">
    <source>
        <dbReference type="EMBL" id="MDA0164822.1"/>
    </source>
</evidence>
<dbReference type="InterPro" id="IPR039315">
    <property type="entry name" value="CheW"/>
</dbReference>